<evidence type="ECO:0000313" key="3">
    <source>
        <dbReference type="Proteomes" id="UP001501729"/>
    </source>
</evidence>
<dbReference type="Pfam" id="PF24336">
    <property type="entry name" value="DUF7504"/>
    <property type="match status" value="1"/>
</dbReference>
<comment type="caution">
    <text evidence="2">The sequence shown here is derived from an EMBL/GenBank/DDBJ whole genome shotgun (WGS) entry which is preliminary data.</text>
</comment>
<dbReference type="EMBL" id="BAABKX010000015">
    <property type="protein sequence ID" value="GAA5056503.1"/>
    <property type="molecule type" value="Genomic_DNA"/>
</dbReference>
<feature type="region of interest" description="Disordered" evidence="1">
    <location>
        <begin position="59"/>
        <end position="79"/>
    </location>
</feature>
<keyword evidence="3" id="KW-1185">Reference proteome</keyword>
<reference evidence="2 3" key="1">
    <citation type="journal article" date="2019" name="Int. J. Syst. Evol. Microbiol.">
        <title>The Global Catalogue of Microorganisms (GCM) 10K type strain sequencing project: providing services to taxonomists for standard genome sequencing and annotation.</title>
        <authorList>
            <consortium name="The Broad Institute Genomics Platform"/>
            <consortium name="The Broad Institute Genome Sequencing Center for Infectious Disease"/>
            <person name="Wu L."/>
            <person name="Ma J."/>
        </authorList>
    </citation>
    <scope>NUCLEOTIDE SEQUENCE [LARGE SCALE GENOMIC DNA]</scope>
    <source>
        <strain evidence="2 3">JCM 17504</strain>
    </source>
</reference>
<dbReference type="AlphaFoldDB" id="A0AAV3ULD6"/>
<organism evidence="2 3">
    <name type="scientific">Haladaptatus pallidirubidus</name>
    <dbReference type="NCBI Taxonomy" id="1008152"/>
    <lineage>
        <taxon>Archaea</taxon>
        <taxon>Methanobacteriati</taxon>
        <taxon>Methanobacteriota</taxon>
        <taxon>Stenosarchaea group</taxon>
        <taxon>Halobacteria</taxon>
        <taxon>Halobacteriales</taxon>
        <taxon>Haladaptataceae</taxon>
        <taxon>Haladaptatus</taxon>
    </lineage>
</organism>
<proteinExistence type="predicted"/>
<evidence type="ECO:0000313" key="2">
    <source>
        <dbReference type="EMBL" id="GAA5056503.1"/>
    </source>
</evidence>
<dbReference type="InterPro" id="IPR055927">
    <property type="entry name" value="DUF7504"/>
</dbReference>
<dbReference type="Proteomes" id="UP001501729">
    <property type="component" value="Unassembled WGS sequence"/>
</dbReference>
<name>A0AAV3ULD6_9EURY</name>
<gene>
    <name evidence="2" type="ORF">GCM10025751_37370</name>
</gene>
<sequence length="218" mass="23963">MSGEGSAQDVQFTEWLAGLKTSGSNLLVTGDVPKETSATFSRTLFGQEQRTRVLALTNPTASDANSHLPVEPDSSDTSIIDRRTEYRATKSNGKTDSAPGVSRESLRSELISAISQYDDQNGGFSPAELRLGIDSIEVLSEGDDIVSLSQFLRGLTAIVRGVRGMAHYHLRVADDDPLVEELSPLFDARIELRKRPGLAEQRWHVPDLRETTHWVKLS</sequence>
<protein>
    <submittedName>
        <fullName evidence="2">Uncharacterized protein</fullName>
    </submittedName>
</protein>
<evidence type="ECO:0000256" key="1">
    <source>
        <dbReference type="SAM" id="MobiDB-lite"/>
    </source>
</evidence>
<accession>A0AAV3ULD6</accession>